<dbReference type="OrthoDB" id="8265311at2"/>
<organism evidence="2 4">
    <name type="scientific">Afipia felis</name>
    <name type="common">Cat scratch disease bacillus</name>
    <dbReference type="NCBI Taxonomy" id="1035"/>
    <lineage>
        <taxon>Bacteria</taxon>
        <taxon>Pseudomonadati</taxon>
        <taxon>Pseudomonadota</taxon>
        <taxon>Alphaproteobacteria</taxon>
        <taxon>Hyphomicrobiales</taxon>
        <taxon>Nitrobacteraceae</taxon>
        <taxon>Afipia</taxon>
    </lineage>
</organism>
<dbReference type="EMBL" id="UIGB01000003">
    <property type="protein sequence ID" value="SUW28196.1"/>
    <property type="molecule type" value="Genomic_DNA"/>
</dbReference>
<protein>
    <submittedName>
        <fullName evidence="2">Uncharacterized protein</fullName>
    </submittedName>
</protein>
<dbReference type="AlphaFoldDB" id="A0A380W5S4"/>
<name>A0A380W5S4_AFIFE</name>
<accession>A0A380W5S4</accession>
<dbReference type="RefSeq" id="WP_002719091.1">
    <property type="nucleotide sequence ID" value="NZ_UFSI01000001.1"/>
</dbReference>
<dbReference type="Proteomes" id="UP000254343">
    <property type="component" value="Unassembled WGS sequence"/>
</dbReference>
<dbReference type="EMBL" id="UIGB01000001">
    <property type="protein sequence ID" value="SUU84226.1"/>
    <property type="molecule type" value="Genomic_DNA"/>
</dbReference>
<evidence type="ECO:0000313" key="4">
    <source>
        <dbReference type="Proteomes" id="UP000254343"/>
    </source>
</evidence>
<proteinExistence type="predicted"/>
<evidence type="ECO:0000313" key="2">
    <source>
        <dbReference type="EMBL" id="SUU84226.1"/>
    </source>
</evidence>
<feature type="region of interest" description="Disordered" evidence="1">
    <location>
        <begin position="169"/>
        <end position="200"/>
    </location>
</feature>
<gene>
    <name evidence="2" type="ORF">NCTC12722_01413</name>
    <name evidence="3" type="ORF">NCTC12722_04104</name>
</gene>
<sequence>MAEADKKGTFAGVIAAAADAAAAEGSGEQLDMLMPPTRANVSVHEEERIRASIKRDRAGRPPGAKNKVTREMLEFLRNSFGDPMLWRFRYAAHTPESFAIAMNCTVLEAFDRLDKLHADLARFFYAQQAPTDAQGNAVAPRLTVVFGGQNAAQIGPNGAAQAPWLYLEKAPQPNAETQQNQALLTTDNSGSHGAGSHGEE</sequence>
<reference evidence="2 4" key="1">
    <citation type="submission" date="2018-06" db="EMBL/GenBank/DDBJ databases">
        <authorList>
            <consortium name="Pathogen Informatics"/>
            <person name="Doyle S."/>
        </authorList>
    </citation>
    <scope>NUCLEOTIDE SEQUENCE [LARGE SCALE GENOMIC DNA]</scope>
    <source>
        <strain evidence="2 4">NCTC12722</strain>
    </source>
</reference>
<feature type="compositionally biased region" description="Polar residues" evidence="1">
    <location>
        <begin position="174"/>
        <end position="188"/>
    </location>
</feature>
<evidence type="ECO:0000313" key="3">
    <source>
        <dbReference type="EMBL" id="SUW28196.1"/>
    </source>
</evidence>
<evidence type="ECO:0000256" key="1">
    <source>
        <dbReference type="SAM" id="MobiDB-lite"/>
    </source>
</evidence>